<keyword evidence="1" id="KW-0456">Lyase</keyword>
<sequence length="279" mass="29488">MTAPPNEYDVCSSEGPVLGGPLVDVHGHFGRSAATGYSSGAADLLQAMDRHGIATTLVMPQPTADRGTADRVHAEITEAVAGHPGRLYGIVNLDPRLPEAEYRRAADHLLARAGFVAVKIHTAGFAVAPDDPVCDKVFRAAADHDVPVMVHTGLGGPHTLPQRVVEPARRYGPRPVVLCHAGFGAFCAEAIEVAVSTANVHLEPSWCPAFSVRQMVRRLGAHRVMFGSDHIENIPVELAKLDAVGLTPAERRLVCADTATSVFGLPPSTLTTTRPEAAA</sequence>
<dbReference type="PANTHER" id="PTHR21240">
    <property type="entry name" value="2-AMINO-3-CARBOXYLMUCONATE-6-SEMIALDEHYDE DECARBOXYLASE"/>
    <property type="match status" value="1"/>
</dbReference>
<dbReference type="InterPro" id="IPR032465">
    <property type="entry name" value="ACMSD"/>
</dbReference>
<dbReference type="InterPro" id="IPR006680">
    <property type="entry name" value="Amidohydro-rel"/>
</dbReference>
<evidence type="ECO:0000313" key="4">
    <source>
        <dbReference type="Proteomes" id="UP000198215"/>
    </source>
</evidence>
<proteinExistence type="predicted"/>
<evidence type="ECO:0000259" key="2">
    <source>
        <dbReference type="Pfam" id="PF04909"/>
    </source>
</evidence>
<gene>
    <name evidence="3" type="ORF">GA0070614_0414</name>
</gene>
<dbReference type="Gene3D" id="3.20.20.140">
    <property type="entry name" value="Metal-dependent hydrolases"/>
    <property type="match status" value="1"/>
</dbReference>
<dbReference type="GO" id="GO:0016787">
    <property type="term" value="F:hydrolase activity"/>
    <property type="evidence" value="ECO:0007669"/>
    <property type="project" value="InterPro"/>
</dbReference>
<keyword evidence="4" id="KW-1185">Reference proteome</keyword>
<reference evidence="4" key="1">
    <citation type="submission" date="2016-06" db="EMBL/GenBank/DDBJ databases">
        <authorList>
            <person name="Varghese N."/>
            <person name="Submissions Spin"/>
        </authorList>
    </citation>
    <scope>NUCLEOTIDE SEQUENCE [LARGE SCALE GENOMIC DNA]</scope>
    <source>
        <strain evidence="4">DSM 45161</strain>
    </source>
</reference>
<feature type="domain" description="Amidohydrolase-related" evidence="2">
    <location>
        <begin position="36"/>
        <end position="265"/>
    </location>
</feature>
<dbReference type="InterPro" id="IPR032466">
    <property type="entry name" value="Metal_Hydrolase"/>
</dbReference>
<organism evidence="3 4">
    <name type="scientific">Micromonospora coxensis</name>
    <dbReference type="NCBI Taxonomy" id="356852"/>
    <lineage>
        <taxon>Bacteria</taxon>
        <taxon>Bacillati</taxon>
        <taxon>Actinomycetota</taxon>
        <taxon>Actinomycetes</taxon>
        <taxon>Micromonosporales</taxon>
        <taxon>Micromonosporaceae</taxon>
        <taxon>Micromonospora</taxon>
    </lineage>
</organism>
<accession>A0A1C5GV01</accession>
<dbReference type="Proteomes" id="UP000198215">
    <property type="component" value="Chromosome I"/>
</dbReference>
<name>A0A1C5GV01_9ACTN</name>
<dbReference type="AlphaFoldDB" id="A0A1C5GV01"/>
<dbReference type="EMBL" id="LT607753">
    <property type="protein sequence ID" value="SCG37619.1"/>
    <property type="molecule type" value="Genomic_DNA"/>
</dbReference>
<evidence type="ECO:0000313" key="3">
    <source>
        <dbReference type="EMBL" id="SCG37619.1"/>
    </source>
</evidence>
<evidence type="ECO:0000256" key="1">
    <source>
        <dbReference type="ARBA" id="ARBA00023239"/>
    </source>
</evidence>
<dbReference type="SUPFAM" id="SSF51556">
    <property type="entry name" value="Metallo-dependent hydrolases"/>
    <property type="match status" value="1"/>
</dbReference>
<protein>
    <recommendedName>
        <fullName evidence="2">Amidohydrolase-related domain-containing protein</fullName>
    </recommendedName>
</protein>
<dbReference type="Pfam" id="PF04909">
    <property type="entry name" value="Amidohydro_2"/>
    <property type="match status" value="1"/>
</dbReference>
<dbReference type="GO" id="GO:0016831">
    <property type="term" value="F:carboxy-lyase activity"/>
    <property type="evidence" value="ECO:0007669"/>
    <property type="project" value="InterPro"/>
</dbReference>